<keyword evidence="8" id="KW-1185">Reference proteome</keyword>
<dbReference type="SUPFAM" id="SSF161084">
    <property type="entry name" value="MAPEG domain-like"/>
    <property type="match status" value="1"/>
</dbReference>
<evidence type="ECO:0000313" key="7">
    <source>
        <dbReference type="EMBL" id="CAH9058573.1"/>
    </source>
</evidence>
<sequence>MWIHYPIIFLITQMCLLWLLTMGLRIAAFKQKKVSVSDIQFIEKSHFPKTAMLVGNSYDNQFQQSTLFIVLLCLLSQQNIEGHFWYVISTFFVLARYWHCIEHILCKNLLLRTLSFALASACFFIAWFGYLYTCLNDILLF</sequence>
<evidence type="ECO:0000256" key="1">
    <source>
        <dbReference type="ARBA" id="ARBA00004370"/>
    </source>
</evidence>
<dbReference type="EMBL" id="CAMAPD010000007">
    <property type="protein sequence ID" value="CAH9058116.1"/>
    <property type="molecule type" value="Genomic_DNA"/>
</dbReference>
<name>A0A9W4QYH3_9GAMM</name>
<evidence type="ECO:0000256" key="2">
    <source>
        <dbReference type="ARBA" id="ARBA00022692"/>
    </source>
</evidence>
<evidence type="ECO:0000256" key="3">
    <source>
        <dbReference type="ARBA" id="ARBA00022989"/>
    </source>
</evidence>
<protein>
    <recommendedName>
        <fullName evidence="10">MAPEG family protein</fullName>
    </recommendedName>
</protein>
<proteinExistence type="predicted"/>
<feature type="transmembrane region" description="Helical" evidence="5">
    <location>
        <begin position="7"/>
        <end position="28"/>
    </location>
</feature>
<dbReference type="EMBL" id="CAMAPC010000007">
    <property type="protein sequence ID" value="CAH9058573.1"/>
    <property type="molecule type" value="Genomic_DNA"/>
</dbReference>
<comment type="caution">
    <text evidence="7">The sequence shown here is derived from an EMBL/GenBank/DDBJ whole genome shotgun (WGS) entry which is preliminary data.</text>
</comment>
<dbReference type="InterPro" id="IPR023352">
    <property type="entry name" value="MAPEG-like_dom_sf"/>
</dbReference>
<evidence type="ECO:0000313" key="9">
    <source>
        <dbReference type="Proteomes" id="UP001152485"/>
    </source>
</evidence>
<feature type="transmembrane region" description="Helical" evidence="5">
    <location>
        <begin position="113"/>
        <end position="132"/>
    </location>
</feature>
<evidence type="ECO:0000256" key="5">
    <source>
        <dbReference type="SAM" id="Phobius"/>
    </source>
</evidence>
<dbReference type="Pfam" id="PF01124">
    <property type="entry name" value="MAPEG"/>
    <property type="match status" value="1"/>
</dbReference>
<reference evidence="7 9" key="1">
    <citation type="submission" date="2022-07" db="EMBL/GenBank/DDBJ databases">
        <authorList>
            <person name="Criscuolo A."/>
        </authorList>
    </citation>
    <scope>NUCLEOTIDE SEQUENCE</scope>
    <source>
        <strain evidence="9">CIP 111951</strain>
        <strain evidence="7">CIP111854</strain>
        <strain evidence="6">CIP111951</strain>
    </source>
</reference>
<evidence type="ECO:0008006" key="10">
    <source>
        <dbReference type="Google" id="ProtNLM"/>
    </source>
</evidence>
<gene>
    <name evidence="7" type="ORF">PSECIP111854_02230</name>
    <name evidence="6" type="ORF">PSECIP111951_01804</name>
</gene>
<evidence type="ECO:0000256" key="4">
    <source>
        <dbReference type="ARBA" id="ARBA00023136"/>
    </source>
</evidence>
<dbReference type="Proteomes" id="UP001152467">
    <property type="component" value="Unassembled WGS sequence"/>
</dbReference>
<evidence type="ECO:0000313" key="6">
    <source>
        <dbReference type="EMBL" id="CAH9058116.1"/>
    </source>
</evidence>
<organism evidence="7 8">
    <name type="scientific">Pseudoalteromonas holothuriae</name>
    <dbReference type="NCBI Taxonomy" id="2963714"/>
    <lineage>
        <taxon>Bacteria</taxon>
        <taxon>Pseudomonadati</taxon>
        <taxon>Pseudomonadota</taxon>
        <taxon>Gammaproteobacteria</taxon>
        <taxon>Alteromonadales</taxon>
        <taxon>Pseudoalteromonadaceae</taxon>
        <taxon>Pseudoalteromonas</taxon>
    </lineage>
</organism>
<accession>A0A9W4QYH3</accession>
<dbReference type="GO" id="GO:0016020">
    <property type="term" value="C:membrane"/>
    <property type="evidence" value="ECO:0007669"/>
    <property type="project" value="UniProtKB-SubCell"/>
</dbReference>
<evidence type="ECO:0000313" key="8">
    <source>
        <dbReference type="Proteomes" id="UP001152467"/>
    </source>
</evidence>
<dbReference type="AlphaFoldDB" id="A0A9W4QYH3"/>
<keyword evidence="3 5" id="KW-1133">Transmembrane helix</keyword>
<dbReference type="Gene3D" id="1.20.120.550">
    <property type="entry name" value="Membrane associated eicosanoid/glutathione metabolism-like domain"/>
    <property type="match status" value="1"/>
</dbReference>
<comment type="subcellular location">
    <subcellularLocation>
        <location evidence="1">Membrane</location>
    </subcellularLocation>
</comment>
<keyword evidence="2 5" id="KW-0812">Transmembrane</keyword>
<dbReference type="InterPro" id="IPR001129">
    <property type="entry name" value="Membr-assoc_MAPEG"/>
</dbReference>
<dbReference type="RefSeq" id="WP_261592964.1">
    <property type="nucleotide sequence ID" value="NZ_CAMAPC010000007.1"/>
</dbReference>
<dbReference type="Proteomes" id="UP001152485">
    <property type="component" value="Unassembled WGS sequence"/>
</dbReference>
<keyword evidence="4 5" id="KW-0472">Membrane</keyword>